<sequence>MVFRTFQAFLDGEDLVRIEMDMAFFSDDLVFSLENPKQALSLLEVHHKDKQVLLTLQSPEKFLLDTPYWIYDQDRNKAFLNLRDIIRQPIFDELFAYEGDDLGANYTPNSTHFRFWAPISEQVFILLGGQSFPLSRGDKGVWQTTLQGDFEGQAYSYLHKVQNEWREVHDPYALASEANSGRSFVIDKDKISQPISRVAHQVKPTKAIIYEMSVRDFSMQQEANFTQAGKFQGLLESPRIGEQVIGMEYLKQLGITHIQLMPLYDFGSVDEKHPELSYNWGYDPVQYNLPDGSFATDPDNPYSRIIELQGAISAYHQADISVIMDVVYNHVYNASTYAFEQIVPGYFFRYDENRKLTNGTFCGNDVASERAMVRSYLKQSLKQWVELYGFDGFRFDLMGILDIKTMTEIASDLKAIYPNIYLYGEGWQMPTGLEPSQLAHQFNADKLPDYGFFSDHFRDTIKETILDGKKISKELPIYQMENILTANIGLLEEGHFTRPQQAINYVECHDDATAFDYFKLKHAHLSEEERYANSRLALHIVLLAQGVPFIHSGQETFRTKNLVANSYNSPDSINHLDWIRICKHAKDVDFIRELIAFRKAHPLLSLETADDIKEACQVEWLSEHLLRYTIQTQNDHLTILINFSNEEIYYDNPKQETLILRYPTVGLEEKQDRYVLPAKQVMVLK</sequence>
<dbReference type="GO" id="GO:0004553">
    <property type="term" value="F:hydrolase activity, hydrolyzing O-glycosyl compounds"/>
    <property type="evidence" value="ECO:0007669"/>
    <property type="project" value="InterPro"/>
</dbReference>
<dbReference type="Pfam" id="PF00128">
    <property type="entry name" value="Alpha-amylase"/>
    <property type="match status" value="1"/>
</dbReference>
<dbReference type="AlphaFoldDB" id="A0A917A2J7"/>
<reference evidence="3" key="1">
    <citation type="journal article" date="2014" name="Int. J. Syst. Evol. Microbiol.">
        <title>Complete genome sequence of Corynebacterium casei LMG S-19264T (=DSM 44701T), isolated from a smear-ripened cheese.</title>
        <authorList>
            <consortium name="US DOE Joint Genome Institute (JGI-PGF)"/>
            <person name="Walter F."/>
            <person name="Albersmeier A."/>
            <person name="Kalinowski J."/>
            <person name="Ruckert C."/>
        </authorList>
    </citation>
    <scope>NUCLEOTIDE SEQUENCE</scope>
    <source>
        <strain evidence="3">CGMCC 1.15533</strain>
    </source>
</reference>
<evidence type="ECO:0000259" key="2">
    <source>
        <dbReference type="SMART" id="SM00642"/>
    </source>
</evidence>
<dbReference type="InterPro" id="IPR017853">
    <property type="entry name" value="GH"/>
</dbReference>
<dbReference type="Proteomes" id="UP000660801">
    <property type="component" value="Unassembled WGS sequence"/>
</dbReference>
<dbReference type="EMBL" id="BMJN01000001">
    <property type="protein sequence ID" value="GGE23362.1"/>
    <property type="molecule type" value="Genomic_DNA"/>
</dbReference>
<dbReference type="CDD" id="cd11341">
    <property type="entry name" value="AmyAc_Pullulanase_LD-like"/>
    <property type="match status" value="1"/>
</dbReference>
<dbReference type="CDD" id="cd02860">
    <property type="entry name" value="E_set_Pullulanase"/>
    <property type="match status" value="1"/>
</dbReference>
<protein>
    <submittedName>
        <fullName evidence="3">Type I pullulanase</fullName>
    </submittedName>
</protein>
<dbReference type="Gene3D" id="2.60.40.2320">
    <property type="match status" value="1"/>
</dbReference>
<accession>A0A917A2J7</accession>
<dbReference type="Pfam" id="PF17999">
    <property type="entry name" value="PulA_N1"/>
    <property type="match status" value="1"/>
</dbReference>
<dbReference type="SUPFAM" id="SSF81296">
    <property type="entry name" value="E set domains"/>
    <property type="match status" value="1"/>
</dbReference>
<dbReference type="GO" id="GO:0005975">
    <property type="term" value="P:carbohydrate metabolic process"/>
    <property type="evidence" value="ECO:0007669"/>
    <property type="project" value="InterPro"/>
</dbReference>
<proteinExistence type="inferred from homology"/>
<dbReference type="OrthoDB" id="9761875at2"/>
<dbReference type="RefSeq" id="WP_068990317.1">
    <property type="nucleotide sequence ID" value="NZ_BMJN01000001.1"/>
</dbReference>
<dbReference type="InterPro" id="IPR004193">
    <property type="entry name" value="Glyco_hydro_13_N"/>
</dbReference>
<dbReference type="NCBIfam" id="TIGR02104">
    <property type="entry name" value="pulA_typeI"/>
    <property type="match status" value="1"/>
</dbReference>
<dbReference type="PANTHER" id="PTHR43002">
    <property type="entry name" value="GLYCOGEN DEBRANCHING ENZYME"/>
    <property type="match status" value="1"/>
</dbReference>
<dbReference type="InterPro" id="IPR040697">
    <property type="entry name" value="PulA_N1"/>
</dbReference>
<dbReference type="InterPro" id="IPR013783">
    <property type="entry name" value="Ig-like_fold"/>
</dbReference>
<keyword evidence="4" id="KW-1185">Reference proteome</keyword>
<name>A0A917A2J7_9STRE</name>
<evidence type="ECO:0000313" key="3">
    <source>
        <dbReference type="EMBL" id="GGE23362.1"/>
    </source>
</evidence>
<gene>
    <name evidence="3" type="primary">pulA</name>
    <name evidence="3" type="ORF">GCM10011510_00530</name>
</gene>
<evidence type="ECO:0000313" key="4">
    <source>
        <dbReference type="Proteomes" id="UP000660801"/>
    </source>
</evidence>
<dbReference type="InterPro" id="IPR011840">
    <property type="entry name" value="PulA_typeI"/>
</dbReference>
<dbReference type="Gene3D" id="2.60.40.10">
    <property type="entry name" value="Immunoglobulins"/>
    <property type="match status" value="1"/>
</dbReference>
<comment type="caution">
    <text evidence="3">The sequence shown here is derived from an EMBL/GenBank/DDBJ whole genome shotgun (WGS) entry which is preliminary data.</text>
</comment>
<dbReference type="Pfam" id="PF02922">
    <property type="entry name" value="CBM_48"/>
    <property type="match status" value="1"/>
</dbReference>
<dbReference type="SUPFAM" id="SSF51445">
    <property type="entry name" value="(Trans)glycosidases"/>
    <property type="match status" value="1"/>
</dbReference>
<dbReference type="Gene3D" id="3.20.20.80">
    <property type="entry name" value="Glycosidases"/>
    <property type="match status" value="1"/>
</dbReference>
<organism evidence="3 4">
    <name type="scientific">Streptococcus himalayensis</name>
    <dbReference type="NCBI Taxonomy" id="1888195"/>
    <lineage>
        <taxon>Bacteria</taxon>
        <taxon>Bacillati</taxon>
        <taxon>Bacillota</taxon>
        <taxon>Bacilli</taxon>
        <taxon>Lactobacillales</taxon>
        <taxon>Streptococcaceae</taxon>
        <taxon>Streptococcus</taxon>
    </lineage>
</organism>
<comment type="similarity">
    <text evidence="1">Belongs to the glycosyl hydrolase 13 family.</text>
</comment>
<feature type="domain" description="Glycosyl hydrolase family 13 catalytic" evidence="2">
    <location>
        <begin position="232"/>
        <end position="592"/>
    </location>
</feature>
<reference evidence="3" key="2">
    <citation type="submission" date="2020-09" db="EMBL/GenBank/DDBJ databases">
        <authorList>
            <person name="Sun Q."/>
            <person name="Zhou Y."/>
        </authorList>
    </citation>
    <scope>NUCLEOTIDE SEQUENCE</scope>
    <source>
        <strain evidence="3">CGMCC 1.15533</strain>
    </source>
</reference>
<dbReference type="InterPro" id="IPR006047">
    <property type="entry name" value="GH13_cat_dom"/>
</dbReference>
<evidence type="ECO:0000256" key="1">
    <source>
        <dbReference type="ARBA" id="ARBA00008061"/>
    </source>
</evidence>
<dbReference type="SMART" id="SM00642">
    <property type="entry name" value="Aamy"/>
    <property type="match status" value="1"/>
</dbReference>
<dbReference type="InterPro" id="IPR014756">
    <property type="entry name" value="Ig_E-set"/>
</dbReference>